<organism evidence="2 3">
    <name type="scientific">candidate division WS6 bacterium OLB21</name>
    <dbReference type="NCBI Taxonomy" id="1617427"/>
    <lineage>
        <taxon>Bacteria</taxon>
        <taxon>Candidatus Dojkabacteria</taxon>
    </lineage>
</organism>
<feature type="signal peptide" evidence="1">
    <location>
        <begin position="1"/>
        <end position="24"/>
    </location>
</feature>
<feature type="chain" id="PRO_5007474126" description="Fibronectin type-III domain-containing protein" evidence="1">
    <location>
        <begin position="25"/>
        <end position="451"/>
    </location>
</feature>
<dbReference type="AlphaFoldDB" id="A0A136KH20"/>
<evidence type="ECO:0008006" key="4">
    <source>
        <dbReference type="Google" id="ProtNLM"/>
    </source>
</evidence>
<name>A0A136KH20_9BACT</name>
<sequence length="451" mass="49567">MSGHFRLFLLILLVIAFSTGNNQSNNKEETDTTPENEQQSYALFLNDGSTVTIRDSETGRLKQASEESGYSLKDVIKTAQGAYALLLIPGESYVLLLPESEVYVDSATAELFQVNVSAGSVWVKATSDLQINSDISETIGKGLAVVKHNDLTSLEVLSGIFFAKPDISDREVEPERLVADQVIEIDEKKLNDYLGGALSKYIKKADQALRENDLSYAFGFCIDDYLSSITLNSTDINNLSVKEGFNACVSIISDSEEAGSKQLLDFNRVVGEFISSNELRCSWTAPEAEVQGYAYWVGTSPKAFDVFEEAFTDKTEVTIKLTPTSGLSFFCSVRAVSADGVGEAVSGPIVAKSETTNVINNQTPALGKEFTGQVNGMINISGYKRSDLTLQYSIQAQDGRYFDSDAWSTTKLFNEIDIKSDWSYSFTIEEVTDEFAGSILRIELLDSEKNY</sequence>
<evidence type="ECO:0000256" key="1">
    <source>
        <dbReference type="SAM" id="SignalP"/>
    </source>
</evidence>
<proteinExistence type="predicted"/>
<accession>A0A136KH20</accession>
<dbReference type="STRING" id="1617427.UZ20_WS6002000683"/>
<comment type="caution">
    <text evidence="2">The sequence shown here is derived from an EMBL/GenBank/DDBJ whole genome shotgun (WGS) entry which is preliminary data.</text>
</comment>
<dbReference type="InterPro" id="IPR003961">
    <property type="entry name" value="FN3_dom"/>
</dbReference>
<evidence type="ECO:0000313" key="3">
    <source>
        <dbReference type="Proteomes" id="UP000070449"/>
    </source>
</evidence>
<gene>
    <name evidence="2" type="ORF">UZ20_WS6002000683</name>
</gene>
<dbReference type="CDD" id="cd00063">
    <property type="entry name" value="FN3"/>
    <property type="match status" value="1"/>
</dbReference>
<keyword evidence="1" id="KW-0732">Signal</keyword>
<protein>
    <recommendedName>
        <fullName evidence="4">Fibronectin type-III domain-containing protein</fullName>
    </recommendedName>
</protein>
<evidence type="ECO:0000313" key="2">
    <source>
        <dbReference type="EMBL" id="KXK08679.1"/>
    </source>
</evidence>
<reference evidence="2 3" key="1">
    <citation type="submission" date="2015-02" db="EMBL/GenBank/DDBJ databases">
        <title>Improved understanding of the partial-nitritation anammox process through 23 genomes representing the majority of the microbial community.</title>
        <authorList>
            <person name="Speth D.R."/>
            <person name="In T Zandt M."/>
            <person name="Guerrero Cruz S."/>
            <person name="Jetten M.S."/>
            <person name="Dutilh B.E."/>
        </authorList>
    </citation>
    <scope>NUCLEOTIDE SEQUENCE [LARGE SCALE GENOMIC DNA]</scope>
    <source>
        <strain evidence="2">OLB21</strain>
    </source>
</reference>
<dbReference type="EMBL" id="JYPD01000022">
    <property type="protein sequence ID" value="KXK08679.1"/>
    <property type="molecule type" value="Genomic_DNA"/>
</dbReference>
<dbReference type="Proteomes" id="UP000070449">
    <property type="component" value="Unassembled WGS sequence"/>
</dbReference>